<dbReference type="HOGENOM" id="CLU_173065_0_0_6"/>
<reference evidence="2" key="1">
    <citation type="submission" date="2011-06" db="EMBL/GenBank/DDBJ databases">
        <authorList>
            <consortium name="US DOE Joint Genome Institute (JGI-PGF)"/>
            <person name="Lucas S."/>
            <person name="Han J."/>
            <person name="Lapidus A."/>
            <person name="Cheng J.-F."/>
            <person name="Goodwin L."/>
            <person name="Pitluck S."/>
            <person name="Peters L."/>
            <person name="Land M.L."/>
            <person name="Hauser L."/>
            <person name="Vogl K."/>
            <person name="Liu Z."/>
            <person name="Overmann J."/>
            <person name="Frigaard N.-U."/>
            <person name="Bryant D.A."/>
            <person name="Woyke T.J."/>
        </authorList>
    </citation>
    <scope>NUCLEOTIDE SEQUENCE [LARGE SCALE GENOMIC DNA]</scope>
    <source>
        <strain evidence="2">970</strain>
    </source>
</reference>
<dbReference type="STRING" id="631362.Thi970DRAFT_00185"/>
<keyword evidence="2" id="KW-1185">Reference proteome</keyword>
<organism evidence="1 2">
    <name type="scientific">Thiorhodovibrio frisius</name>
    <dbReference type="NCBI Taxonomy" id="631362"/>
    <lineage>
        <taxon>Bacteria</taxon>
        <taxon>Pseudomonadati</taxon>
        <taxon>Pseudomonadota</taxon>
        <taxon>Gammaproteobacteria</taxon>
        <taxon>Chromatiales</taxon>
        <taxon>Chromatiaceae</taxon>
        <taxon>Thiorhodovibrio</taxon>
    </lineage>
</organism>
<dbReference type="OrthoDB" id="532567at2"/>
<name>H8YW88_9GAMM</name>
<evidence type="ECO:0000313" key="1">
    <source>
        <dbReference type="EMBL" id="EIC23691.1"/>
    </source>
</evidence>
<sequence>MNEQHDETIEKSYDFSRGVRGKHHLAMRQGYQVTIHQEDGSILVKEYVMPPNAVVLEDDVFAQFPSSTAVNQALRTLMPR</sequence>
<evidence type="ECO:0000313" key="2">
    <source>
        <dbReference type="Proteomes" id="UP000002964"/>
    </source>
</evidence>
<proteinExistence type="predicted"/>
<dbReference type="eggNOG" id="ENOG5033KIH">
    <property type="taxonomic scope" value="Bacteria"/>
</dbReference>
<reference evidence="1 2" key="2">
    <citation type="submission" date="2011-11" db="EMBL/GenBank/DDBJ databases">
        <authorList>
            <consortium name="US DOE Joint Genome Institute"/>
            <person name="Lucas S."/>
            <person name="Han J."/>
            <person name="Lapidus A."/>
            <person name="Cheng J.-F."/>
            <person name="Goodwin L."/>
            <person name="Pitluck S."/>
            <person name="Peters L."/>
            <person name="Ovchinnikova G."/>
            <person name="Zhang X."/>
            <person name="Detter J.C."/>
            <person name="Han C."/>
            <person name="Tapia R."/>
            <person name="Land M."/>
            <person name="Hauser L."/>
            <person name="Kyrpides N."/>
            <person name="Ivanova N."/>
            <person name="Pagani I."/>
            <person name="Vogl K."/>
            <person name="Liu Z."/>
            <person name="Overmann J."/>
            <person name="Frigaard N.-U."/>
            <person name="Bryant D."/>
            <person name="Woyke T."/>
        </authorList>
    </citation>
    <scope>NUCLEOTIDE SEQUENCE [LARGE SCALE GENOMIC DNA]</scope>
    <source>
        <strain evidence="1 2">970</strain>
    </source>
</reference>
<protein>
    <submittedName>
        <fullName evidence="1">Uncharacterized protein</fullName>
    </submittedName>
</protein>
<dbReference type="Proteomes" id="UP000002964">
    <property type="component" value="Unassembled WGS sequence"/>
</dbReference>
<dbReference type="AlphaFoldDB" id="H8YW88"/>
<accession>H8YW88</accession>
<dbReference type="RefSeq" id="WP_009146666.1">
    <property type="nucleotide sequence ID" value="NZ_CP121471.1"/>
</dbReference>
<gene>
    <name evidence="1" type="ORF">Thi970DRAFT_00185</name>
</gene>
<dbReference type="EMBL" id="JH603164">
    <property type="protein sequence ID" value="EIC23691.1"/>
    <property type="molecule type" value="Genomic_DNA"/>
</dbReference>